<dbReference type="STRING" id="1280514.AXFE_01620"/>
<keyword evidence="1" id="KW-0472">Membrane</keyword>
<reference evidence="2 3" key="1">
    <citation type="submission" date="2015-01" db="EMBL/GenBank/DDBJ databases">
        <title>Draft genome of the acidophilic iron oxidizer Acidithrix ferrooxidans strain Py-F3.</title>
        <authorList>
            <person name="Poehlein A."/>
            <person name="Eisen S."/>
            <person name="Schloemann M."/>
            <person name="Johnson B.D."/>
            <person name="Daniel R."/>
            <person name="Muehling M."/>
        </authorList>
    </citation>
    <scope>NUCLEOTIDE SEQUENCE [LARGE SCALE GENOMIC DNA]</scope>
    <source>
        <strain evidence="2 3">Py-F3</strain>
    </source>
</reference>
<dbReference type="Proteomes" id="UP000032360">
    <property type="component" value="Unassembled WGS sequence"/>
</dbReference>
<proteinExistence type="predicted"/>
<evidence type="ECO:0000313" key="2">
    <source>
        <dbReference type="EMBL" id="KJF18958.1"/>
    </source>
</evidence>
<comment type="caution">
    <text evidence="2">The sequence shown here is derived from an EMBL/GenBank/DDBJ whole genome shotgun (WGS) entry which is preliminary data.</text>
</comment>
<accession>A0A0D8HM18</accession>
<keyword evidence="1" id="KW-0812">Transmembrane</keyword>
<gene>
    <name evidence="2" type="ORF">AXFE_01620</name>
</gene>
<dbReference type="EMBL" id="JXYS01000002">
    <property type="protein sequence ID" value="KJF18958.1"/>
    <property type="molecule type" value="Genomic_DNA"/>
</dbReference>
<protein>
    <submittedName>
        <fullName evidence="2">Uncharacterized protein</fullName>
    </submittedName>
</protein>
<feature type="transmembrane region" description="Helical" evidence="1">
    <location>
        <begin position="28"/>
        <end position="53"/>
    </location>
</feature>
<sequence length="62" mass="6576">MKLAFAALVPIIASLVNLSTPGHFISVGVISISVANFIVILLMIAVFLLAIFVPFPGKKHQS</sequence>
<evidence type="ECO:0000313" key="3">
    <source>
        <dbReference type="Proteomes" id="UP000032360"/>
    </source>
</evidence>
<name>A0A0D8HM18_9ACTN</name>
<evidence type="ECO:0000256" key="1">
    <source>
        <dbReference type="SAM" id="Phobius"/>
    </source>
</evidence>
<keyword evidence="3" id="KW-1185">Reference proteome</keyword>
<keyword evidence="1" id="KW-1133">Transmembrane helix</keyword>
<organism evidence="2 3">
    <name type="scientific">Acidithrix ferrooxidans</name>
    <dbReference type="NCBI Taxonomy" id="1280514"/>
    <lineage>
        <taxon>Bacteria</taxon>
        <taxon>Bacillati</taxon>
        <taxon>Actinomycetota</taxon>
        <taxon>Acidimicrobiia</taxon>
        <taxon>Acidimicrobiales</taxon>
        <taxon>Acidimicrobiaceae</taxon>
        <taxon>Acidithrix</taxon>
    </lineage>
</organism>
<dbReference type="AlphaFoldDB" id="A0A0D8HM18"/>